<keyword evidence="4" id="KW-1185">Reference proteome</keyword>
<comment type="similarity">
    <text evidence="1">Belongs to the short-chain dehydrogenases/reductases (SDR) family.</text>
</comment>
<dbReference type="Gene3D" id="3.40.50.720">
    <property type="entry name" value="NAD(P)-binding Rossmann-like Domain"/>
    <property type="match status" value="1"/>
</dbReference>
<dbReference type="PRINTS" id="PR00080">
    <property type="entry name" value="SDRFAMILY"/>
</dbReference>
<dbReference type="Proteomes" id="UP001499884">
    <property type="component" value="Unassembled WGS sequence"/>
</dbReference>
<gene>
    <name evidence="3" type="primary">fabG_3</name>
    <name evidence="3" type="ORF">GCM10023082_31420</name>
</gene>
<name>A0ABP7F6P9_9ACTN</name>
<dbReference type="PANTHER" id="PTHR42760">
    <property type="entry name" value="SHORT-CHAIN DEHYDROGENASES/REDUCTASES FAMILY MEMBER"/>
    <property type="match status" value="1"/>
</dbReference>
<dbReference type="PRINTS" id="PR00081">
    <property type="entry name" value="GDHRDH"/>
</dbReference>
<protein>
    <submittedName>
        <fullName evidence="3">3-oxoacyl-ACP reductase FabG</fullName>
    </submittedName>
</protein>
<proteinExistence type="inferred from homology"/>
<dbReference type="PANTHER" id="PTHR42760:SF40">
    <property type="entry name" value="3-OXOACYL-[ACYL-CARRIER-PROTEIN] REDUCTASE, CHLOROPLASTIC"/>
    <property type="match status" value="1"/>
</dbReference>
<reference evidence="4" key="1">
    <citation type="journal article" date="2019" name="Int. J. Syst. Evol. Microbiol.">
        <title>The Global Catalogue of Microorganisms (GCM) 10K type strain sequencing project: providing services to taxonomists for standard genome sequencing and annotation.</title>
        <authorList>
            <consortium name="The Broad Institute Genomics Platform"/>
            <consortium name="The Broad Institute Genome Sequencing Center for Infectious Disease"/>
            <person name="Wu L."/>
            <person name="Ma J."/>
        </authorList>
    </citation>
    <scope>NUCLEOTIDE SEQUENCE [LARGE SCALE GENOMIC DNA]</scope>
    <source>
        <strain evidence="4">JCM 30846</strain>
    </source>
</reference>
<dbReference type="EMBL" id="BAABEP010000018">
    <property type="protein sequence ID" value="GAA3731472.1"/>
    <property type="molecule type" value="Genomic_DNA"/>
</dbReference>
<dbReference type="SMART" id="SM00822">
    <property type="entry name" value="PKS_KR"/>
    <property type="match status" value="1"/>
</dbReference>
<dbReference type="InterPro" id="IPR036291">
    <property type="entry name" value="NAD(P)-bd_dom_sf"/>
</dbReference>
<feature type="domain" description="Ketoreductase" evidence="2">
    <location>
        <begin position="6"/>
        <end position="190"/>
    </location>
</feature>
<dbReference type="InterPro" id="IPR002347">
    <property type="entry name" value="SDR_fam"/>
</dbReference>
<organism evidence="3 4">
    <name type="scientific">Streptomyces tremellae</name>
    <dbReference type="NCBI Taxonomy" id="1124239"/>
    <lineage>
        <taxon>Bacteria</taxon>
        <taxon>Bacillati</taxon>
        <taxon>Actinomycetota</taxon>
        <taxon>Actinomycetes</taxon>
        <taxon>Kitasatosporales</taxon>
        <taxon>Streptomycetaceae</taxon>
        <taxon>Streptomyces</taxon>
    </lineage>
</organism>
<dbReference type="RefSeq" id="WP_345646938.1">
    <property type="nucleotide sequence ID" value="NZ_BAABEP010000018.1"/>
</dbReference>
<dbReference type="SUPFAM" id="SSF51735">
    <property type="entry name" value="NAD(P)-binding Rossmann-fold domains"/>
    <property type="match status" value="1"/>
</dbReference>
<evidence type="ECO:0000313" key="3">
    <source>
        <dbReference type="EMBL" id="GAA3731472.1"/>
    </source>
</evidence>
<evidence type="ECO:0000259" key="2">
    <source>
        <dbReference type="SMART" id="SM00822"/>
    </source>
</evidence>
<dbReference type="Pfam" id="PF13561">
    <property type="entry name" value="adh_short_C2"/>
    <property type="match status" value="1"/>
</dbReference>
<evidence type="ECO:0000313" key="4">
    <source>
        <dbReference type="Proteomes" id="UP001499884"/>
    </source>
</evidence>
<comment type="caution">
    <text evidence="3">The sequence shown here is derived from an EMBL/GenBank/DDBJ whole genome shotgun (WGS) entry which is preliminary data.</text>
</comment>
<evidence type="ECO:0000256" key="1">
    <source>
        <dbReference type="ARBA" id="ARBA00006484"/>
    </source>
</evidence>
<dbReference type="PROSITE" id="PS00061">
    <property type="entry name" value="ADH_SHORT"/>
    <property type="match status" value="1"/>
</dbReference>
<sequence length="247" mass="24975">MLLEGRTAVITGAATGIGRGIAARFGREGARIVVADIDGAAAERAAAELMAEGVAAAGVRCDVTDEASVTGAVDAAVSAFGSLDVYVNNAGFTRDAVMRKMSVDDFVSVLHVHVLGAWLGTRAACAAMRAAGTRGSVVNMSSISGKVGNPGQTNYSAAKAGIVGLTKAAAKEAARYGVRVNAVQPGLIDTAMTAAMPPEVLGERLRDVPLGRIGEIGNVADAALFLASDLSSYITGTVVEVTGGRHM</sequence>
<dbReference type="InterPro" id="IPR020904">
    <property type="entry name" value="Sc_DH/Rdtase_CS"/>
</dbReference>
<dbReference type="NCBIfam" id="NF004198">
    <property type="entry name" value="PRK05653.1-3"/>
    <property type="match status" value="1"/>
</dbReference>
<dbReference type="NCBIfam" id="NF005559">
    <property type="entry name" value="PRK07231.1"/>
    <property type="match status" value="1"/>
</dbReference>
<dbReference type="InterPro" id="IPR057326">
    <property type="entry name" value="KR_dom"/>
</dbReference>
<accession>A0ABP7F6P9</accession>